<dbReference type="InterPro" id="IPR045659">
    <property type="entry name" value="LptD_2"/>
</dbReference>
<evidence type="ECO:0000313" key="7">
    <source>
        <dbReference type="Proteomes" id="UP000250079"/>
    </source>
</evidence>
<evidence type="ECO:0000313" key="6">
    <source>
        <dbReference type="EMBL" id="ASJ72201.1"/>
    </source>
</evidence>
<protein>
    <recommendedName>
        <fullName evidence="2">LPS-assembly protein LptD</fullName>
    </recommendedName>
</protein>
<organism evidence="6 7">
    <name type="scientific">Granulosicoccus antarcticus IMCC3135</name>
    <dbReference type="NCBI Taxonomy" id="1192854"/>
    <lineage>
        <taxon>Bacteria</taxon>
        <taxon>Pseudomonadati</taxon>
        <taxon>Pseudomonadota</taxon>
        <taxon>Gammaproteobacteria</taxon>
        <taxon>Chromatiales</taxon>
        <taxon>Granulosicoccaceae</taxon>
        <taxon>Granulosicoccus</taxon>
    </lineage>
</organism>
<dbReference type="EMBL" id="CP018632">
    <property type="protein sequence ID" value="ASJ72201.1"/>
    <property type="molecule type" value="Genomic_DNA"/>
</dbReference>
<keyword evidence="2 3" id="KW-0472">Membrane</keyword>
<dbReference type="InterPro" id="IPR020889">
    <property type="entry name" value="LipoPS_assembly_LptD"/>
</dbReference>
<dbReference type="KEGG" id="gai:IMCC3135_10535"/>
<dbReference type="Proteomes" id="UP000250079">
    <property type="component" value="Chromosome"/>
</dbReference>
<comment type="function">
    <text evidence="2">Together with LptE, is involved in the assembly of lipopolysaccharide (LPS) at the surface of the outer membrane.</text>
</comment>
<evidence type="ECO:0000259" key="5">
    <source>
        <dbReference type="Pfam" id="PF19838"/>
    </source>
</evidence>
<dbReference type="InterPro" id="IPR050218">
    <property type="entry name" value="LptD"/>
</dbReference>
<dbReference type="Pfam" id="PF04453">
    <property type="entry name" value="LptD"/>
    <property type="match status" value="1"/>
</dbReference>
<evidence type="ECO:0000256" key="2">
    <source>
        <dbReference type="HAMAP-Rule" id="MF_01411"/>
    </source>
</evidence>
<feature type="domain" description="LPS-assembly protein LptD central" evidence="5">
    <location>
        <begin position="220"/>
        <end position="299"/>
    </location>
</feature>
<dbReference type="Pfam" id="PF19838">
    <property type="entry name" value="LptD_2"/>
    <property type="match status" value="1"/>
</dbReference>
<dbReference type="GO" id="GO:0043165">
    <property type="term" value="P:Gram-negative-bacterium-type cell outer membrane assembly"/>
    <property type="evidence" value="ECO:0007669"/>
    <property type="project" value="UniProtKB-UniRule"/>
</dbReference>
<comment type="subunit">
    <text evidence="2">Component of the lipopolysaccharide transport and assembly complex. Interacts with LptE and LptA.</text>
</comment>
<keyword evidence="1 2" id="KW-0998">Cell outer membrane</keyword>
<dbReference type="InterPro" id="IPR007543">
    <property type="entry name" value="LptD_C"/>
</dbReference>
<dbReference type="GO" id="GO:1990351">
    <property type="term" value="C:transporter complex"/>
    <property type="evidence" value="ECO:0007669"/>
    <property type="project" value="TreeGrafter"/>
</dbReference>
<accession>A0A2Z2NQE7</accession>
<dbReference type="GO" id="GO:0009279">
    <property type="term" value="C:cell outer membrane"/>
    <property type="evidence" value="ECO:0007669"/>
    <property type="project" value="UniProtKB-SubCell"/>
</dbReference>
<name>A0A2Z2NQE7_9GAMM</name>
<evidence type="ECO:0000259" key="4">
    <source>
        <dbReference type="Pfam" id="PF04453"/>
    </source>
</evidence>
<proteinExistence type="inferred from homology"/>
<comment type="similarity">
    <text evidence="2">Belongs to the LptD family.</text>
</comment>
<comment type="caution">
    <text evidence="2">Lacks conserved residue(s) required for the propagation of feature annotation.</text>
</comment>
<gene>
    <name evidence="2 6" type="primary">lptD</name>
    <name evidence="6" type="ORF">IMCC3135_10535</name>
</gene>
<keyword evidence="7" id="KW-1185">Reference proteome</keyword>
<reference evidence="6 7" key="1">
    <citation type="submission" date="2016-12" db="EMBL/GenBank/DDBJ databases">
        <authorList>
            <person name="Song W.-J."/>
            <person name="Kurnit D.M."/>
        </authorList>
    </citation>
    <scope>NUCLEOTIDE SEQUENCE [LARGE SCALE GENOMIC DNA]</scope>
    <source>
        <strain evidence="6 7">IMCC3135</strain>
    </source>
</reference>
<evidence type="ECO:0000256" key="1">
    <source>
        <dbReference type="ARBA" id="ARBA00023237"/>
    </source>
</evidence>
<dbReference type="AlphaFoldDB" id="A0A2Z2NQE7"/>
<evidence type="ECO:0000256" key="3">
    <source>
        <dbReference type="SAM" id="Phobius"/>
    </source>
</evidence>
<keyword evidence="3" id="KW-1133">Transmembrane helix</keyword>
<sequence length="775" mass="86896">MIETGNKAVYHQTYLSPLRTFDIRPVHLIYTGLLGLLPVATLSLVGSTFIVKDVQAAQCPVSRFVYEPGAFAKVPGEQIEAEADRITSQDGTVSLEGNTTVRYQGRELAAENASYNPTTGKVSVTGDLKFLGEGFQLESSDAVIDMDDDLFRTGQSEYELDLNGKRATGTAETMERNADGHFIMEAATYSTCPPGDLSWFVRADRIDLDTEEGVGTARDLRLVFKGVPLLALPVFSFPISDKRKTGFLAPILARRDTTGLELHLPWYWDIRPDLDATFTPRFMSKRGVQLKSELRYLNRQGLWTLDHEYLKDSVLDGQSRYFTQLAHEGSFSSDLTSSILARRVSDTDYLDDLSDSSEIASITHLEQRADLNYERGGVTALARLQSFQTVDDSISAEDRPHRRLPQLKASARSKRLPFGIRSDIEGEFVYFDKDNAVTGARVDIRPRLSLPIVRDAWFIKPSVAHQFTYYNLNNTSPGGEDTGFEPSRSRNLDSLSVDSGLFFDRSLDEHGSVQTLEPRLFYLKVPYRDQSTIPIFDSSAFDFNISQLFRENRFSGADRVADANQLSMALTTRMIDGASGQERFSASIGQIRYFEDRQVTLSTTDEVDERYYSDFVGEVSTSLSKDWNGKGSIQWNPDNESTVRSSLSLSYRPAPSRILNLTHRVVNSDGSDDSEASSQQIDLSALWDIGDNWQLASRWNYSLDADQSIETLLGLEYDSCCWAVRFAARRYIADDGEEHDTSIYFQLVLKGLAPLGQNYGDLLENAILGYRDDVQ</sequence>
<dbReference type="HAMAP" id="MF_01411">
    <property type="entry name" value="LPS_assembly_LptD"/>
    <property type="match status" value="1"/>
</dbReference>
<feature type="domain" description="LptD C-terminal" evidence="4">
    <location>
        <begin position="319"/>
        <end position="693"/>
    </location>
</feature>
<comment type="subcellular location">
    <subcellularLocation>
        <location evidence="2">Cell outer membrane</location>
    </subcellularLocation>
</comment>
<dbReference type="PANTHER" id="PTHR30189:SF1">
    <property type="entry name" value="LPS-ASSEMBLY PROTEIN LPTD"/>
    <property type="match status" value="1"/>
</dbReference>
<keyword evidence="3" id="KW-0812">Transmembrane</keyword>
<dbReference type="GO" id="GO:0015920">
    <property type="term" value="P:lipopolysaccharide transport"/>
    <property type="evidence" value="ECO:0007669"/>
    <property type="project" value="InterPro"/>
</dbReference>
<dbReference type="PANTHER" id="PTHR30189">
    <property type="entry name" value="LPS-ASSEMBLY PROTEIN"/>
    <property type="match status" value="1"/>
</dbReference>
<feature type="transmembrane region" description="Helical" evidence="3">
    <location>
        <begin position="28"/>
        <end position="51"/>
    </location>
</feature>
<keyword evidence="2" id="KW-0732">Signal</keyword>